<reference evidence="1 2" key="1">
    <citation type="submission" date="2014-05" db="EMBL/GenBank/DDBJ databases">
        <authorList>
            <person name="Rizzardi K."/>
            <person name="Winiecka-Krusnell J."/>
            <person name="Ramliden M."/>
            <person name="Alm E."/>
            <person name="Andersson S."/>
            <person name="Byfors S."/>
        </authorList>
    </citation>
    <scope>NUCLEOTIDE SEQUENCE [LARGE SCALE GENOMIC DNA]</scope>
    <source>
        <strain evidence="1 2">LEGN</strain>
    </source>
</reference>
<dbReference type="EMBL" id="JNCF01000011">
    <property type="protein sequence ID" value="KGP63712.1"/>
    <property type="molecule type" value="Genomic_DNA"/>
</dbReference>
<evidence type="ECO:0000313" key="2">
    <source>
        <dbReference type="Proteomes" id="UP000054422"/>
    </source>
</evidence>
<dbReference type="InterPro" id="IPR003713">
    <property type="entry name" value="FliS"/>
</dbReference>
<name>A0A0A2SSI1_9GAMM</name>
<dbReference type="Proteomes" id="UP000054422">
    <property type="component" value="Unassembled WGS sequence"/>
</dbReference>
<dbReference type="AlphaFoldDB" id="A0A0A2SSI1"/>
<protein>
    <submittedName>
        <fullName evidence="1">Uncharacterized protein</fullName>
    </submittedName>
</protein>
<dbReference type="RefSeq" id="WP_035888077.1">
    <property type="nucleotide sequence ID" value="NZ_JNCF01000011.1"/>
</dbReference>
<accession>A0A0A2SSI1</accession>
<dbReference type="InterPro" id="IPR036584">
    <property type="entry name" value="FliS_sf"/>
</dbReference>
<sequence>MNHINTYKDINLTSEILGAPHYRHISILLERLLQNINGSLLAISENNITLKCKLLSNSYDIVSYFIDCLDFNADLEMAKKLEGIYSHLQKLFFWANAKGDLTKLNEAKFITENLITWWSKVNESRSLT</sequence>
<dbReference type="OrthoDB" id="9792010at2"/>
<dbReference type="Gene3D" id="1.20.120.340">
    <property type="entry name" value="Flagellar protein FliS"/>
    <property type="match status" value="1"/>
</dbReference>
<evidence type="ECO:0000313" key="1">
    <source>
        <dbReference type="EMBL" id="KGP63712.1"/>
    </source>
</evidence>
<gene>
    <name evidence="1" type="ORF">EP47_04940</name>
</gene>
<dbReference type="GO" id="GO:0044780">
    <property type="term" value="P:bacterial-type flagellum assembly"/>
    <property type="evidence" value="ECO:0007669"/>
    <property type="project" value="InterPro"/>
</dbReference>
<proteinExistence type="predicted"/>
<dbReference type="Pfam" id="PF02561">
    <property type="entry name" value="FliS"/>
    <property type="match status" value="1"/>
</dbReference>
<comment type="caution">
    <text evidence="1">The sequence shown here is derived from an EMBL/GenBank/DDBJ whole genome shotgun (WGS) entry which is preliminary data.</text>
</comment>
<dbReference type="SUPFAM" id="SSF101116">
    <property type="entry name" value="Flagellar export chaperone FliS"/>
    <property type="match status" value="1"/>
</dbReference>
<keyword evidence="2" id="KW-1185">Reference proteome</keyword>
<organism evidence="1 2">
    <name type="scientific">Legionella norrlandica</name>
    <dbReference type="NCBI Taxonomy" id="1498499"/>
    <lineage>
        <taxon>Bacteria</taxon>
        <taxon>Pseudomonadati</taxon>
        <taxon>Pseudomonadota</taxon>
        <taxon>Gammaproteobacteria</taxon>
        <taxon>Legionellales</taxon>
        <taxon>Legionellaceae</taxon>
        <taxon>Legionella</taxon>
    </lineage>
</organism>
<dbReference type="STRING" id="1498499.EP47_04940"/>